<dbReference type="Proteomes" id="UP000192511">
    <property type="component" value="Unassembled WGS sequence"/>
</dbReference>
<protein>
    <recommendedName>
        <fullName evidence="3">PIN domain-containing protein</fullName>
    </recommendedName>
</protein>
<evidence type="ECO:0000313" key="1">
    <source>
        <dbReference type="EMBL" id="PNL60892.1"/>
    </source>
</evidence>
<dbReference type="EMBL" id="NBTX02000004">
    <property type="protein sequence ID" value="PNL60892.1"/>
    <property type="molecule type" value="Genomic_DNA"/>
</dbReference>
<proteinExistence type="predicted"/>
<name>A0AAX0WRK9_9GAMM</name>
<sequence>MIKITKCPIPIVWLDTSIMLLLTKLHNNPHKLNDSELKNISLLSLYLKKGVSEGKIIVPLSEQGLEIIGENKNREWFDFIQSITLGISTTSSWDIEIFQTREGMKSYLENKKDISLSYLDHFEDDPVEEMREALSNQIIIYPTFDPFILPMQMKDSIKSDLIASLNEERINNIQQNMRYQDQFNKELNQKYNNLLVPNQSVNSLEPLDHLFGKIYKIYDLMMWNALDKSQTNINGLRNFYNSPYYKELPHVYLKCSLLAKIKTSTKEIRSGDPMDIQHTADMLPFSDLYITDKKWRDFLKEQQFDIQYSTKILYIGDEEEIKNFFERAEIIL</sequence>
<evidence type="ECO:0008006" key="3">
    <source>
        <dbReference type="Google" id="ProtNLM"/>
    </source>
</evidence>
<gene>
    <name evidence="1" type="ORF">A6J39_006495</name>
</gene>
<organism evidence="1 2">
    <name type="scientific">Legionella anisa</name>
    <dbReference type="NCBI Taxonomy" id="28082"/>
    <lineage>
        <taxon>Bacteria</taxon>
        <taxon>Pseudomonadati</taxon>
        <taxon>Pseudomonadota</taxon>
        <taxon>Gammaproteobacteria</taxon>
        <taxon>Legionellales</taxon>
        <taxon>Legionellaceae</taxon>
        <taxon>Legionella</taxon>
    </lineage>
</organism>
<keyword evidence="2" id="KW-1185">Reference proteome</keyword>
<evidence type="ECO:0000313" key="2">
    <source>
        <dbReference type="Proteomes" id="UP000192511"/>
    </source>
</evidence>
<dbReference type="RefSeq" id="WP_019234218.1">
    <property type="nucleotide sequence ID" value="NZ_CAAAHR010000078.1"/>
</dbReference>
<dbReference type="AlphaFoldDB" id="A0AAX0WRK9"/>
<accession>A0AAX0WRK9</accession>
<dbReference type="GeneID" id="98066786"/>
<reference evidence="1" key="1">
    <citation type="submission" date="2017-12" db="EMBL/GenBank/DDBJ databases">
        <title>FDA dAtabase for Regulatory Grade micrObial Sequences (FDA-ARGOS): Supporting development and validation of Infectious Disease Dx tests.</title>
        <authorList>
            <person name="Kerrigan L."/>
            <person name="Tallon L.J."/>
            <person name="Sadzewicz L."/>
            <person name="Sengamalay N."/>
            <person name="Ott S."/>
            <person name="Godinez A."/>
            <person name="Nagaraj S."/>
            <person name="Vavikolanu K."/>
            <person name="Vyas G."/>
            <person name="Nadendla S."/>
            <person name="Aluvathingal J."/>
            <person name="Sichtig H."/>
        </authorList>
    </citation>
    <scope>NUCLEOTIDE SEQUENCE [LARGE SCALE GENOMIC DNA]</scope>
    <source>
        <strain evidence="1">FDAARGOS_200</strain>
    </source>
</reference>
<comment type="caution">
    <text evidence="1">The sequence shown here is derived from an EMBL/GenBank/DDBJ whole genome shotgun (WGS) entry which is preliminary data.</text>
</comment>